<sequence length="91" mass="9747">MSDANRASSNDDVSASASASGGRGNDSNETKNASYSFIRATTTRLASSSAFIVFVTCFLSVLIDRMTPVRSSAVSDHREAFAERRARAHAR</sequence>
<dbReference type="AlphaFoldDB" id="A0A1Y5I7K6"/>
<dbReference type="EMBL" id="KZ155790">
    <property type="protein sequence ID" value="OUS45466.1"/>
    <property type="molecule type" value="Genomic_DNA"/>
</dbReference>
<reference evidence="3" key="1">
    <citation type="submission" date="2017-04" db="EMBL/GenBank/DDBJ databases">
        <title>Population genomics of picophytoplankton unveils novel chromosome hypervariability.</title>
        <authorList>
            <consortium name="DOE Joint Genome Institute"/>
            <person name="Blanc-Mathieu R."/>
            <person name="Krasovec M."/>
            <person name="Hebrard M."/>
            <person name="Yau S."/>
            <person name="Desgranges E."/>
            <person name="Martin J."/>
            <person name="Schackwitz W."/>
            <person name="Kuo A."/>
            <person name="Salin G."/>
            <person name="Donnadieu C."/>
            <person name="Desdevises Y."/>
            <person name="Sanchez-Ferandin S."/>
            <person name="Moreau H."/>
            <person name="Rivals E."/>
            <person name="Grigoriev I.V."/>
            <person name="Grimsley N."/>
            <person name="Eyre-Walker A."/>
            <person name="Piganeau G."/>
        </authorList>
    </citation>
    <scope>NUCLEOTIDE SEQUENCE [LARGE SCALE GENOMIC DNA]</scope>
    <source>
        <strain evidence="3">RCC 1115</strain>
    </source>
</reference>
<feature type="region of interest" description="Disordered" evidence="1">
    <location>
        <begin position="1"/>
        <end position="33"/>
    </location>
</feature>
<keyword evidence="2" id="KW-1133">Transmembrane helix</keyword>
<feature type="non-terminal residue" evidence="3">
    <location>
        <position position="91"/>
    </location>
</feature>
<organism evidence="3">
    <name type="scientific">Ostreococcus tauri</name>
    <name type="common">Marine green alga</name>
    <dbReference type="NCBI Taxonomy" id="70448"/>
    <lineage>
        <taxon>Eukaryota</taxon>
        <taxon>Viridiplantae</taxon>
        <taxon>Chlorophyta</taxon>
        <taxon>Mamiellophyceae</taxon>
        <taxon>Mamiellales</taxon>
        <taxon>Bathycoccaceae</taxon>
        <taxon>Ostreococcus</taxon>
    </lineage>
</organism>
<evidence type="ECO:0000256" key="2">
    <source>
        <dbReference type="SAM" id="Phobius"/>
    </source>
</evidence>
<dbReference type="Proteomes" id="UP000195557">
    <property type="component" value="Unassembled WGS sequence"/>
</dbReference>
<name>A0A1Y5I7K6_OSTTA</name>
<feature type="compositionally biased region" description="Low complexity" evidence="1">
    <location>
        <begin position="1"/>
        <end position="20"/>
    </location>
</feature>
<gene>
    <name evidence="3" type="ORF">BE221DRAFT_193156</name>
</gene>
<accession>A0A1Y5I7K6</accession>
<evidence type="ECO:0000313" key="3">
    <source>
        <dbReference type="EMBL" id="OUS45466.1"/>
    </source>
</evidence>
<evidence type="ECO:0000256" key="1">
    <source>
        <dbReference type="SAM" id="MobiDB-lite"/>
    </source>
</evidence>
<keyword evidence="2" id="KW-0472">Membrane</keyword>
<protein>
    <submittedName>
        <fullName evidence="3">Uncharacterized protein</fullName>
    </submittedName>
</protein>
<keyword evidence="2" id="KW-0812">Transmembrane</keyword>
<feature type="transmembrane region" description="Helical" evidence="2">
    <location>
        <begin position="45"/>
        <end position="63"/>
    </location>
</feature>
<proteinExistence type="predicted"/>